<comment type="similarity">
    <text evidence="1 4">Belongs to the tRNA pseudouridine synthase TruA family.</text>
</comment>
<organism evidence="6 7">
    <name type="scientific">Rhizopus azygosporus</name>
    <name type="common">Rhizopus microsporus var. azygosporus</name>
    <dbReference type="NCBI Taxonomy" id="86630"/>
    <lineage>
        <taxon>Eukaryota</taxon>
        <taxon>Fungi</taxon>
        <taxon>Fungi incertae sedis</taxon>
        <taxon>Mucoromycota</taxon>
        <taxon>Mucoromycotina</taxon>
        <taxon>Mucoromycetes</taxon>
        <taxon>Mucorales</taxon>
        <taxon>Mucorineae</taxon>
        <taxon>Rhizopodaceae</taxon>
        <taxon>Rhizopus</taxon>
    </lineage>
</organism>
<gene>
    <name evidence="6" type="ORF">CU097_008020</name>
</gene>
<dbReference type="OrthoDB" id="25767at2759"/>
<dbReference type="InterPro" id="IPR020094">
    <property type="entry name" value="TruA/RsuA/RluB/E/F_N"/>
</dbReference>
<dbReference type="InterPro" id="IPR020095">
    <property type="entry name" value="PsdUridine_synth_TruA_C"/>
</dbReference>
<dbReference type="GO" id="GO:0160147">
    <property type="term" value="F:tRNA pseudouridine(38-40) synthase activity"/>
    <property type="evidence" value="ECO:0007669"/>
    <property type="project" value="UniProtKB-EC"/>
</dbReference>
<dbReference type="HAMAP" id="MF_00171">
    <property type="entry name" value="TruA"/>
    <property type="match status" value="1"/>
</dbReference>
<feature type="domain" description="Pseudouridine synthase I TruA alpha/beta" evidence="5">
    <location>
        <begin position="262"/>
        <end position="366"/>
    </location>
</feature>
<dbReference type="PANTHER" id="PTHR11142">
    <property type="entry name" value="PSEUDOURIDYLATE SYNTHASE"/>
    <property type="match status" value="1"/>
</dbReference>
<dbReference type="STRING" id="86630.A0A367JEJ2"/>
<keyword evidence="7" id="KW-1185">Reference proteome</keyword>
<dbReference type="GO" id="GO:0005737">
    <property type="term" value="C:cytoplasm"/>
    <property type="evidence" value="ECO:0007669"/>
    <property type="project" value="TreeGrafter"/>
</dbReference>
<dbReference type="Gene3D" id="3.30.70.580">
    <property type="entry name" value="Pseudouridine synthase I, catalytic domain, N-terminal subdomain"/>
    <property type="match status" value="1"/>
</dbReference>
<evidence type="ECO:0000256" key="4">
    <source>
        <dbReference type="RuleBase" id="RU003792"/>
    </source>
</evidence>
<comment type="catalytic activity">
    <reaction evidence="4">
        <text>uridine(38/39/40) in tRNA = pseudouridine(38/39/40) in tRNA</text>
        <dbReference type="Rhea" id="RHEA:22376"/>
        <dbReference type="Rhea" id="RHEA-COMP:10085"/>
        <dbReference type="Rhea" id="RHEA-COMP:10087"/>
        <dbReference type="ChEBI" id="CHEBI:65314"/>
        <dbReference type="ChEBI" id="CHEBI:65315"/>
        <dbReference type="EC" id="5.4.99.12"/>
    </reaction>
</comment>
<proteinExistence type="inferred from homology"/>
<dbReference type="Gene3D" id="3.30.70.660">
    <property type="entry name" value="Pseudouridine synthase I, catalytic domain, C-terminal subdomain"/>
    <property type="match status" value="1"/>
</dbReference>
<dbReference type="GO" id="GO:0005634">
    <property type="term" value="C:nucleus"/>
    <property type="evidence" value="ECO:0007669"/>
    <property type="project" value="TreeGrafter"/>
</dbReference>
<dbReference type="GO" id="GO:0031119">
    <property type="term" value="P:tRNA pseudouridine synthesis"/>
    <property type="evidence" value="ECO:0007669"/>
    <property type="project" value="TreeGrafter"/>
</dbReference>
<accession>A0A367JEJ2</accession>
<evidence type="ECO:0000259" key="5">
    <source>
        <dbReference type="Pfam" id="PF01416"/>
    </source>
</evidence>
<evidence type="ECO:0000256" key="3">
    <source>
        <dbReference type="ARBA" id="ARBA00023235"/>
    </source>
</evidence>
<dbReference type="AlphaFoldDB" id="A0A367JEJ2"/>
<evidence type="ECO:0000256" key="1">
    <source>
        <dbReference type="ARBA" id="ARBA00009375"/>
    </source>
</evidence>
<dbReference type="InterPro" id="IPR020097">
    <property type="entry name" value="PsdUridine_synth_TruA_a/b_dom"/>
</dbReference>
<dbReference type="InterPro" id="IPR020103">
    <property type="entry name" value="PsdUridine_synth_cat_dom_sf"/>
</dbReference>
<protein>
    <recommendedName>
        <fullName evidence="4">tRNA pseudouridine synthase</fullName>
        <ecNumber evidence="4">5.4.99.12</ecNumber>
    </recommendedName>
</protein>
<dbReference type="EMBL" id="PJQL01001487">
    <property type="protein sequence ID" value="RCH88327.1"/>
    <property type="molecule type" value="Genomic_DNA"/>
</dbReference>
<evidence type="ECO:0000256" key="2">
    <source>
        <dbReference type="ARBA" id="ARBA00022694"/>
    </source>
</evidence>
<dbReference type="Pfam" id="PF01416">
    <property type="entry name" value="PseudoU_synth_1"/>
    <property type="match status" value="1"/>
</dbReference>
<sequence>MYMPIVFLSYGIGVGRSYINAVGYVLLEKRLQNENSKDLLTSCPHSAFMKQILSNLRNLFYGKCGTEINCSYNKLSRHQLITRITELEHELKQLSPDLKSSKSKSRRPFDVTKYEQRRIALKVAYIGWNYYGFSRIRSNNVPTVETELFKALQESNLISSPDDCNFSRGGRTDTNVSGLGQVVALDVRSNQLKTLQQNDAEISEHLPYLRMINSFLPDDIRVLAWAPVPSTFNARFDCISRTYKYFFKKDSLDLDKMIEAGSHLVGSHDFRNFCLIDASRNLPHYERDILSFDISHVEDDFYAVKIRGTGFLWHQIRYIMSILFLVGQKLESPKVVKDLLDINKVPARPGYPLASGKPLVLYDCEYRDIEWIYDKNTIGWPASAIKTHNHFFELWNTNAIKGLLYKECMKMIEDFPVEMENQSVRVADCLSDYKKNRHQVLLGEGKSIITKNYIKILDLPMSDTDKVKKEKYHLKQMSKLERNQ</sequence>
<evidence type="ECO:0000313" key="7">
    <source>
        <dbReference type="Proteomes" id="UP000252139"/>
    </source>
</evidence>
<dbReference type="Proteomes" id="UP000252139">
    <property type="component" value="Unassembled WGS sequence"/>
</dbReference>
<name>A0A367JEJ2_RHIAZ</name>
<evidence type="ECO:0000313" key="6">
    <source>
        <dbReference type="EMBL" id="RCH88327.1"/>
    </source>
</evidence>
<reference evidence="6 7" key="1">
    <citation type="journal article" date="2018" name="G3 (Bethesda)">
        <title>Phylogenetic and Phylogenomic Definition of Rhizopus Species.</title>
        <authorList>
            <person name="Gryganskyi A.P."/>
            <person name="Golan J."/>
            <person name="Dolatabadi S."/>
            <person name="Mondo S."/>
            <person name="Robb S."/>
            <person name="Idnurm A."/>
            <person name="Muszewska A."/>
            <person name="Steczkiewicz K."/>
            <person name="Masonjones S."/>
            <person name="Liao H.L."/>
            <person name="Gajdeczka M.T."/>
            <person name="Anike F."/>
            <person name="Vuek A."/>
            <person name="Anishchenko I.M."/>
            <person name="Voigt K."/>
            <person name="de Hoog G.S."/>
            <person name="Smith M.E."/>
            <person name="Heitman J."/>
            <person name="Vilgalys R."/>
            <person name="Stajich J.E."/>
        </authorList>
    </citation>
    <scope>NUCLEOTIDE SEQUENCE [LARGE SCALE GENOMIC DNA]</scope>
    <source>
        <strain evidence="6 7">CBS 357.93</strain>
    </source>
</reference>
<keyword evidence="2 4" id="KW-0819">tRNA processing</keyword>
<dbReference type="NCBIfam" id="TIGR00071">
    <property type="entry name" value="hisT_truA"/>
    <property type="match status" value="1"/>
</dbReference>
<dbReference type="SUPFAM" id="SSF55120">
    <property type="entry name" value="Pseudouridine synthase"/>
    <property type="match status" value="1"/>
</dbReference>
<keyword evidence="3 4" id="KW-0413">Isomerase</keyword>
<comment type="caution">
    <text evidence="6">The sequence shown here is derived from an EMBL/GenBank/DDBJ whole genome shotgun (WGS) entry which is preliminary data.</text>
</comment>
<dbReference type="GO" id="GO:1990481">
    <property type="term" value="P:mRNA pseudouridine synthesis"/>
    <property type="evidence" value="ECO:0007669"/>
    <property type="project" value="TreeGrafter"/>
</dbReference>
<dbReference type="GO" id="GO:0003723">
    <property type="term" value="F:RNA binding"/>
    <property type="evidence" value="ECO:0007669"/>
    <property type="project" value="InterPro"/>
</dbReference>
<dbReference type="InterPro" id="IPR001406">
    <property type="entry name" value="PsdUridine_synth_TruA"/>
</dbReference>
<dbReference type="PANTHER" id="PTHR11142:SF5">
    <property type="entry name" value="TRNA PSEUDOURIDINE(38_39) SYNTHASE"/>
    <property type="match status" value="1"/>
</dbReference>
<dbReference type="EC" id="5.4.99.12" evidence="4"/>